<feature type="chain" id="PRO_5042999085" evidence="1">
    <location>
        <begin position="23"/>
        <end position="194"/>
    </location>
</feature>
<reference evidence="2" key="2">
    <citation type="submission" date="2023-05" db="EMBL/GenBank/DDBJ databases">
        <authorList>
            <consortium name="Lawrence Berkeley National Laboratory"/>
            <person name="Steindorff A."/>
            <person name="Hensen N."/>
            <person name="Bonometti L."/>
            <person name="Westerberg I."/>
            <person name="Brannstrom I.O."/>
            <person name="Guillou S."/>
            <person name="Cros-Aarteil S."/>
            <person name="Calhoun S."/>
            <person name="Haridas S."/>
            <person name="Kuo A."/>
            <person name="Mondo S."/>
            <person name="Pangilinan J."/>
            <person name="Riley R."/>
            <person name="Labutti K."/>
            <person name="Andreopoulos B."/>
            <person name="Lipzen A."/>
            <person name="Chen C."/>
            <person name="Yanf M."/>
            <person name="Daum C."/>
            <person name="Ng V."/>
            <person name="Clum A."/>
            <person name="Ohm R."/>
            <person name="Martin F."/>
            <person name="Silar P."/>
            <person name="Natvig D."/>
            <person name="Lalanne C."/>
            <person name="Gautier V."/>
            <person name="Ament-Velasquez S.L."/>
            <person name="Kruys A."/>
            <person name="Hutchinson M.I."/>
            <person name="Powell A.J."/>
            <person name="Barry K."/>
            <person name="Miller A.N."/>
            <person name="Grigoriev I.V."/>
            <person name="Debuchy R."/>
            <person name="Gladieux P."/>
            <person name="Thoren M.H."/>
            <person name="Johannesson H."/>
        </authorList>
    </citation>
    <scope>NUCLEOTIDE SEQUENCE</scope>
    <source>
        <strain evidence="2">CBS 892.96</strain>
    </source>
</reference>
<dbReference type="PANTHER" id="PTHR39603">
    <property type="entry name" value="CYANOVIRIN-N DOMAIN-CONTAINING PROTEIN"/>
    <property type="match status" value="1"/>
</dbReference>
<keyword evidence="1" id="KW-0732">Signal</keyword>
<sequence length="194" mass="20655">MVNFALPTLAILALTPIIGAAAVPDTTSVAPTVSEDQVVERFSFAKWVDDIVAGRPHLSPEGAVEAWERTVINATEPSGTLHKRLRCNNIPGGEAPVPDAVQCINHLAALGTTNCVVTISSRFATYGNAEIWGFGAGMATHSSWCQHIARAAGLVMDACWRADNTVQGDEMAWGNGNIDVHIIKKGKFKGHVAR</sequence>
<feature type="signal peptide" evidence="1">
    <location>
        <begin position="1"/>
        <end position="22"/>
    </location>
</feature>
<dbReference type="Proteomes" id="UP001302321">
    <property type="component" value="Unassembled WGS sequence"/>
</dbReference>
<evidence type="ECO:0000313" key="3">
    <source>
        <dbReference type="Proteomes" id="UP001302321"/>
    </source>
</evidence>
<gene>
    <name evidence="2" type="ORF">QBC36DRAFT_199344</name>
</gene>
<dbReference type="EMBL" id="MU866564">
    <property type="protein sequence ID" value="KAK4171442.1"/>
    <property type="molecule type" value="Genomic_DNA"/>
</dbReference>
<evidence type="ECO:0000313" key="2">
    <source>
        <dbReference type="EMBL" id="KAK4171442.1"/>
    </source>
</evidence>
<reference evidence="2" key="1">
    <citation type="journal article" date="2023" name="Mol. Phylogenet. Evol.">
        <title>Genome-scale phylogeny and comparative genomics of the fungal order Sordariales.</title>
        <authorList>
            <person name="Hensen N."/>
            <person name="Bonometti L."/>
            <person name="Westerberg I."/>
            <person name="Brannstrom I.O."/>
            <person name="Guillou S."/>
            <person name="Cros-Aarteil S."/>
            <person name="Calhoun S."/>
            <person name="Haridas S."/>
            <person name="Kuo A."/>
            <person name="Mondo S."/>
            <person name="Pangilinan J."/>
            <person name="Riley R."/>
            <person name="LaButti K."/>
            <person name="Andreopoulos B."/>
            <person name="Lipzen A."/>
            <person name="Chen C."/>
            <person name="Yan M."/>
            <person name="Daum C."/>
            <person name="Ng V."/>
            <person name="Clum A."/>
            <person name="Steindorff A."/>
            <person name="Ohm R.A."/>
            <person name="Martin F."/>
            <person name="Silar P."/>
            <person name="Natvig D.O."/>
            <person name="Lalanne C."/>
            <person name="Gautier V."/>
            <person name="Ament-Velasquez S.L."/>
            <person name="Kruys A."/>
            <person name="Hutchinson M.I."/>
            <person name="Powell A.J."/>
            <person name="Barry K."/>
            <person name="Miller A.N."/>
            <person name="Grigoriev I.V."/>
            <person name="Debuchy R."/>
            <person name="Gladieux P."/>
            <person name="Hiltunen Thoren M."/>
            <person name="Johannesson H."/>
        </authorList>
    </citation>
    <scope>NUCLEOTIDE SEQUENCE</scope>
    <source>
        <strain evidence="2">CBS 892.96</strain>
    </source>
</reference>
<dbReference type="AlphaFoldDB" id="A0AAN7A3W5"/>
<comment type="caution">
    <text evidence="2">The sequence shown here is derived from an EMBL/GenBank/DDBJ whole genome shotgun (WGS) entry which is preliminary data.</text>
</comment>
<proteinExistence type="predicted"/>
<dbReference type="PANTHER" id="PTHR39603:SF1">
    <property type="entry name" value="CYANOVIRIN-N DOMAIN-CONTAINING PROTEIN"/>
    <property type="match status" value="1"/>
</dbReference>
<name>A0AAN7A3W5_9PEZI</name>
<keyword evidence="3" id="KW-1185">Reference proteome</keyword>
<evidence type="ECO:0000256" key="1">
    <source>
        <dbReference type="SAM" id="SignalP"/>
    </source>
</evidence>
<accession>A0AAN7A3W5</accession>
<protein>
    <submittedName>
        <fullName evidence="2">Uncharacterized protein</fullName>
    </submittedName>
</protein>
<organism evidence="2 3">
    <name type="scientific">Triangularia setosa</name>
    <dbReference type="NCBI Taxonomy" id="2587417"/>
    <lineage>
        <taxon>Eukaryota</taxon>
        <taxon>Fungi</taxon>
        <taxon>Dikarya</taxon>
        <taxon>Ascomycota</taxon>
        <taxon>Pezizomycotina</taxon>
        <taxon>Sordariomycetes</taxon>
        <taxon>Sordariomycetidae</taxon>
        <taxon>Sordariales</taxon>
        <taxon>Podosporaceae</taxon>
        <taxon>Triangularia</taxon>
    </lineage>
</organism>